<dbReference type="Proteomes" id="UP000672602">
    <property type="component" value="Unassembled WGS sequence"/>
</dbReference>
<evidence type="ECO:0000313" key="2">
    <source>
        <dbReference type="EMBL" id="MBP5856548.1"/>
    </source>
</evidence>
<keyword evidence="3" id="KW-1185">Reference proteome</keyword>
<proteinExistence type="predicted"/>
<dbReference type="InterPro" id="IPR021762">
    <property type="entry name" value="DUF3325"/>
</dbReference>
<accession>A0A8J7SL09</accession>
<protein>
    <submittedName>
        <fullName evidence="2">DUF3325 domain-containing protein</fullName>
    </submittedName>
</protein>
<feature type="transmembrane region" description="Helical" evidence="1">
    <location>
        <begin position="43"/>
        <end position="63"/>
    </location>
</feature>
<comment type="caution">
    <text evidence="2">The sequence shown here is derived from an EMBL/GenBank/DDBJ whole genome shotgun (WGS) entry which is preliminary data.</text>
</comment>
<dbReference type="EMBL" id="JAGMWN010000002">
    <property type="protein sequence ID" value="MBP5856548.1"/>
    <property type="molecule type" value="Genomic_DNA"/>
</dbReference>
<dbReference type="Pfam" id="PF11804">
    <property type="entry name" value="DUF3325"/>
    <property type="match status" value="1"/>
</dbReference>
<evidence type="ECO:0000256" key="1">
    <source>
        <dbReference type="SAM" id="Phobius"/>
    </source>
</evidence>
<reference evidence="2" key="1">
    <citation type="submission" date="2021-04" db="EMBL/GenBank/DDBJ databases">
        <authorList>
            <person name="Zhang D.-C."/>
        </authorList>
    </citation>
    <scope>NUCLEOTIDE SEQUENCE</scope>
    <source>
        <strain evidence="2">CGMCC 1.15697</strain>
    </source>
</reference>
<gene>
    <name evidence="2" type="ORF">KAJ83_05985</name>
</gene>
<dbReference type="AlphaFoldDB" id="A0A8J7SL09"/>
<organism evidence="2 3">
    <name type="scientific">Marivibrio halodurans</name>
    <dbReference type="NCBI Taxonomy" id="2039722"/>
    <lineage>
        <taxon>Bacteria</taxon>
        <taxon>Pseudomonadati</taxon>
        <taxon>Pseudomonadota</taxon>
        <taxon>Alphaproteobacteria</taxon>
        <taxon>Rhodospirillales</taxon>
        <taxon>Rhodospirillaceae</taxon>
        <taxon>Marivibrio</taxon>
    </lineage>
</organism>
<keyword evidence="1" id="KW-1133">Transmembrane helix</keyword>
<dbReference type="RefSeq" id="WP_210681115.1">
    <property type="nucleotide sequence ID" value="NZ_JAGMWN010000002.1"/>
</dbReference>
<feature type="transmembrane region" description="Helical" evidence="1">
    <location>
        <begin position="6"/>
        <end position="22"/>
    </location>
</feature>
<keyword evidence="1" id="KW-0472">Membrane</keyword>
<name>A0A8J7SL09_9PROT</name>
<evidence type="ECO:0000313" key="3">
    <source>
        <dbReference type="Proteomes" id="UP000672602"/>
    </source>
</evidence>
<keyword evidence="1" id="KW-0812">Transmembrane</keyword>
<feature type="transmembrane region" description="Helical" evidence="1">
    <location>
        <begin position="69"/>
        <end position="88"/>
    </location>
</feature>
<sequence length="90" mass="9462">MTGGAALLPALAGFGVLALSMHRHHRDLVGHAPSRRRMLRLRCVGGGLLALSLAMRVAVAGWAVGVVSWLGFLTVAALLVVLTLAWAARR</sequence>